<keyword evidence="4" id="KW-0804">Transcription</keyword>
<dbReference type="RefSeq" id="WP_106716684.1">
    <property type="nucleotide sequence ID" value="NZ_JACHXT010000001.1"/>
</dbReference>
<dbReference type="InterPro" id="IPR013324">
    <property type="entry name" value="RNA_pol_sigma_r3/r4-like"/>
</dbReference>
<dbReference type="NCBIfam" id="TIGR02937">
    <property type="entry name" value="sigma70-ECF"/>
    <property type="match status" value="1"/>
</dbReference>
<feature type="domain" description="RNA polymerase sigma-70 region 2" evidence="5">
    <location>
        <begin position="17"/>
        <end position="80"/>
    </location>
</feature>
<dbReference type="InterPro" id="IPR039425">
    <property type="entry name" value="RNA_pol_sigma-70-like"/>
</dbReference>
<dbReference type="GO" id="GO:0016987">
    <property type="term" value="F:sigma factor activity"/>
    <property type="evidence" value="ECO:0007669"/>
    <property type="project" value="UniProtKB-KW"/>
</dbReference>
<reference evidence="8" key="1">
    <citation type="submission" date="2017-11" db="EMBL/GenBank/DDBJ databases">
        <authorList>
            <person name="Kuznetsova I."/>
            <person name="Sazanova A."/>
            <person name="Chirak E."/>
            <person name="Safronova V."/>
            <person name="Willems A."/>
        </authorList>
    </citation>
    <scope>NUCLEOTIDE SEQUENCE [LARGE SCALE GENOMIC DNA]</scope>
    <source>
        <strain evidence="8">PEPV15</strain>
    </source>
</reference>
<evidence type="ECO:0000313" key="7">
    <source>
        <dbReference type="EMBL" id="PSH58232.1"/>
    </source>
</evidence>
<dbReference type="PANTHER" id="PTHR43133">
    <property type="entry name" value="RNA POLYMERASE ECF-TYPE SIGMA FACTO"/>
    <property type="match status" value="1"/>
</dbReference>
<dbReference type="GO" id="GO:0003677">
    <property type="term" value="F:DNA binding"/>
    <property type="evidence" value="ECO:0007669"/>
    <property type="project" value="InterPro"/>
</dbReference>
<proteinExistence type="inferred from homology"/>
<evidence type="ECO:0000256" key="4">
    <source>
        <dbReference type="ARBA" id="ARBA00023163"/>
    </source>
</evidence>
<name>A0A2P7AVI8_9HYPH</name>
<organism evidence="7 8">
    <name type="scientific">Phyllobacterium endophyticum</name>
    <dbReference type="NCBI Taxonomy" id="1149773"/>
    <lineage>
        <taxon>Bacteria</taxon>
        <taxon>Pseudomonadati</taxon>
        <taxon>Pseudomonadota</taxon>
        <taxon>Alphaproteobacteria</taxon>
        <taxon>Hyphomicrobiales</taxon>
        <taxon>Phyllobacteriaceae</taxon>
        <taxon>Phyllobacterium</taxon>
    </lineage>
</organism>
<dbReference type="SUPFAM" id="SSF88659">
    <property type="entry name" value="Sigma3 and sigma4 domains of RNA polymerase sigma factors"/>
    <property type="match status" value="1"/>
</dbReference>
<dbReference type="InterPro" id="IPR036388">
    <property type="entry name" value="WH-like_DNA-bd_sf"/>
</dbReference>
<dbReference type="GO" id="GO:0006352">
    <property type="term" value="P:DNA-templated transcription initiation"/>
    <property type="evidence" value="ECO:0007669"/>
    <property type="project" value="InterPro"/>
</dbReference>
<sequence length="174" mass="19353">MLYDDSRSSLHDEMVMLLPALRAFSRGFHRNPDDADDLVQETLQKALGALHSFRPGTSLKNWMFTIMRNSFNTSYRRRKREPTGATADVAGTVVGLPPSQEWSLRGSELEDALHALAPEFREPIMLVCVAGVSYEEASEICGCPVGTIKSRLNRGKKHLLEFLGDTSNTTILEA</sequence>
<gene>
    <name evidence="7" type="ORF">CU100_11430</name>
</gene>
<dbReference type="EMBL" id="PGGN01000002">
    <property type="protein sequence ID" value="PSH58232.1"/>
    <property type="molecule type" value="Genomic_DNA"/>
</dbReference>
<evidence type="ECO:0000259" key="6">
    <source>
        <dbReference type="Pfam" id="PF08281"/>
    </source>
</evidence>
<dbReference type="AlphaFoldDB" id="A0A2P7AVI8"/>
<feature type="domain" description="RNA polymerase sigma factor 70 region 4 type 2" evidence="6">
    <location>
        <begin position="108"/>
        <end position="159"/>
    </location>
</feature>
<dbReference type="Pfam" id="PF04542">
    <property type="entry name" value="Sigma70_r2"/>
    <property type="match status" value="1"/>
</dbReference>
<dbReference type="Gene3D" id="1.10.10.10">
    <property type="entry name" value="Winged helix-like DNA-binding domain superfamily/Winged helix DNA-binding domain"/>
    <property type="match status" value="1"/>
</dbReference>
<dbReference type="InterPro" id="IPR013249">
    <property type="entry name" value="RNA_pol_sigma70_r4_t2"/>
</dbReference>
<evidence type="ECO:0000259" key="5">
    <source>
        <dbReference type="Pfam" id="PF04542"/>
    </source>
</evidence>
<comment type="similarity">
    <text evidence="1">Belongs to the sigma-70 factor family. ECF subfamily.</text>
</comment>
<evidence type="ECO:0000256" key="2">
    <source>
        <dbReference type="ARBA" id="ARBA00023015"/>
    </source>
</evidence>
<dbReference type="InterPro" id="IPR007627">
    <property type="entry name" value="RNA_pol_sigma70_r2"/>
</dbReference>
<accession>A0A2P7AVI8</accession>
<evidence type="ECO:0000313" key="8">
    <source>
        <dbReference type="Proteomes" id="UP000241158"/>
    </source>
</evidence>
<dbReference type="OrthoDB" id="9803470at2"/>
<dbReference type="SUPFAM" id="SSF88946">
    <property type="entry name" value="Sigma2 domain of RNA polymerase sigma factors"/>
    <property type="match status" value="1"/>
</dbReference>
<dbReference type="CDD" id="cd06171">
    <property type="entry name" value="Sigma70_r4"/>
    <property type="match status" value="1"/>
</dbReference>
<protein>
    <submittedName>
        <fullName evidence="7">RNA polymerase subunit sigma</fullName>
    </submittedName>
</protein>
<comment type="caution">
    <text evidence="7">The sequence shown here is derived from an EMBL/GenBank/DDBJ whole genome shotgun (WGS) entry which is preliminary data.</text>
</comment>
<evidence type="ECO:0000256" key="3">
    <source>
        <dbReference type="ARBA" id="ARBA00023082"/>
    </source>
</evidence>
<dbReference type="Proteomes" id="UP000241158">
    <property type="component" value="Unassembled WGS sequence"/>
</dbReference>
<dbReference type="InterPro" id="IPR013325">
    <property type="entry name" value="RNA_pol_sigma_r2"/>
</dbReference>
<evidence type="ECO:0000256" key="1">
    <source>
        <dbReference type="ARBA" id="ARBA00010641"/>
    </source>
</evidence>
<keyword evidence="3" id="KW-0731">Sigma factor</keyword>
<dbReference type="InterPro" id="IPR014284">
    <property type="entry name" value="RNA_pol_sigma-70_dom"/>
</dbReference>
<keyword evidence="2" id="KW-0805">Transcription regulation</keyword>
<dbReference type="Pfam" id="PF08281">
    <property type="entry name" value="Sigma70_r4_2"/>
    <property type="match status" value="1"/>
</dbReference>
<dbReference type="PANTHER" id="PTHR43133:SF25">
    <property type="entry name" value="RNA POLYMERASE SIGMA FACTOR RFAY-RELATED"/>
    <property type="match status" value="1"/>
</dbReference>
<dbReference type="Gene3D" id="1.10.1740.10">
    <property type="match status" value="1"/>
</dbReference>
<keyword evidence="8" id="KW-1185">Reference proteome</keyword>